<keyword evidence="2" id="KW-0229">DNA integration</keyword>
<dbReference type="InterPro" id="IPR002104">
    <property type="entry name" value="Integrase_catalytic"/>
</dbReference>
<evidence type="ECO:0000259" key="6">
    <source>
        <dbReference type="PROSITE" id="PS51898"/>
    </source>
</evidence>
<dbReference type="GO" id="GO:0015074">
    <property type="term" value="P:DNA integration"/>
    <property type="evidence" value="ECO:0007669"/>
    <property type="project" value="UniProtKB-KW"/>
</dbReference>
<keyword evidence="3 5" id="KW-0238">DNA-binding</keyword>
<dbReference type="Pfam" id="PF13495">
    <property type="entry name" value="Phage_int_SAM_4"/>
    <property type="match status" value="1"/>
</dbReference>
<dbReference type="Gene3D" id="1.10.443.10">
    <property type="entry name" value="Intergrase catalytic core"/>
    <property type="match status" value="1"/>
</dbReference>
<dbReference type="GO" id="GO:0006310">
    <property type="term" value="P:DNA recombination"/>
    <property type="evidence" value="ECO:0007669"/>
    <property type="project" value="UniProtKB-KW"/>
</dbReference>
<name>A0A7G5H6T3_9BACT</name>
<feature type="domain" description="Core-binding (CB)" evidence="7">
    <location>
        <begin position="46"/>
        <end position="129"/>
    </location>
</feature>
<evidence type="ECO:0000256" key="5">
    <source>
        <dbReference type="PROSITE-ProRule" id="PRU01248"/>
    </source>
</evidence>
<keyword evidence="9" id="KW-1185">Reference proteome</keyword>
<proteinExistence type="inferred from homology"/>
<evidence type="ECO:0000313" key="9">
    <source>
        <dbReference type="Proteomes" id="UP000515369"/>
    </source>
</evidence>
<dbReference type="GO" id="GO:0003677">
    <property type="term" value="F:DNA binding"/>
    <property type="evidence" value="ECO:0007669"/>
    <property type="project" value="UniProtKB-UniRule"/>
</dbReference>
<dbReference type="KEGG" id="sfol:H3H32_02675"/>
<dbReference type="Pfam" id="PF00589">
    <property type="entry name" value="Phage_integrase"/>
    <property type="match status" value="1"/>
</dbReference>
<dbReference type="InterPro" id="IPR004107">
    <property type="entry name" value="Integrase_SAM-like_N"/>
</dbReference>
<evidence type="ECO:0000256" key="3">
    <source>
        <dbReference type="ARBA" id="ARBA00023125"/>
    </source>
</evidence>
<gene>
    <name evidence="8" type="ORF">H3H32_02675</name>
</gene>
<evidence type="ECO:0000256" key="4">
    <source>
        <dbReference type="ARBA" id="ARBA00023172"/>
    </source>
</evidence>
<accession>A0A7G5H6T3</accession>
<comment type="similarity">
    <text evidence="1">Belongs to the 'phage' integrase family.</text>
</comment>
<feature type="domain" description="Tyr recombinase" evidence="6">
    <location>
        <begin position="146"/>
        <end position="324"/>
    </location>
</feature>
<dbReference type="InterPro" id="IPR010998">
    <property type="entry name" value="Integrase_recombinase_N"/>
</dbReference>
<protein>
    <submittedName>
        <fullName evidence="8">Site-specific integrase</fullName>
    </submittedName>
</protein>
<keyword evidence="4" id="KW-0233">DNA recombination</keyword>
<dbReference type="PANTHER" id="PTHR30349">
    <property type="entry name" value="PHAGE INTEGRASE-RELATED"/>
    <property type="match status" value="1"/>
</dbReference>
<organism evidence="8 9">
    <name type="scientific">Spirosoma foliorum</name>
    <dbReference type="NCBI Taxonomy" id="2710596"/>
    <lineage>
        <taxon>Bacteria</taxon>
        <taxon>Pseudomonadati</taxon>
        <taxon>Bacteroidota</taxon>
        <taxon>Cytophagia</taxon>
        <taxon>Cytophagales</taxon>
        <taxon>Cytophagaceae</taxon>
        <taxon>Spirosoma</taxon>
    </lineage>
</organism>
<dbReference type="SUPFAM" id="SSF56349">
    <property type="entry name" value="DNA breaking-rejoining enzymes"/>
    <property type="match status" value="1"/>
</dbReference>
<dbReference type="InterPro" id="IPR011010">
    <property type="entry name" value="DNA_brk_join_enz"/>
</dbReference>
<dbReference type="PANTHER" id="PTHR30349:SF64">
    <property type="entry name" value="PROPHAGE INTEGRASE INTD-RELATED"/>
    <property type="match status" value="1"/>
</dbReference>
<dbReference type="AlphaFoldDB" id="A0A7G5H6T3"/>
<dbReference type="InterPro" id="IPR013762">
    <property type="entry name" value="Integrase-like_cat_sf"/>
</dbReference>
<dbReference type="InterPro" id="IPR050090">
    <property type="entry name" value="Tyrosine_recombinase_XerCD"/>
</dbReference>
<sequence>MVRRYKPGATNAEIEQAANPSWPPINKRIAGAHRLLFRFSPRLGEFDKHPVIISLCNTLSIQNYSYKTLRNYKQAIIALIRYSDPKSIDELTKPQYQAYLLFLVEKKRLSSSTLNIHINAWKFYQEKVLLRDKEFYEIDYPRQATKLPTVYSVAEVKAIFSATTSQKYRTLFMLVYATGIRLSEVAQLRLTDIDWMRRLISIRGGKGKKDRVVMLTAKLEKTLREYLNHHTAIIGSHQTFLFEDLETGEPLANRTIQQVYSDTIYAAGIQKKGGIHTLRHSFATHLLESGTDIRYIQQLLGHESILTTMRYTHVTADKISTLRSPLDDL</sequence>
<dbReference type="Proteomes" id="UP000515369">
    <property type="component" value="Chromosome"/>
</dbReference>
<dbReference type="Gene3D" id="1.10.150.130">
    <property type="match status" value="1"/>
</dbReference>
<dbReference type="InterPro" id="IPR044068">
    <property type="entry name" value="CB"/>
</dbReference>
<evidence type="ECO:0000256" key="2">
    <source>
        <dbReference type="ARBA" id="ARBA00022908"/>
    </source>
</evidence>
<dbReference type="PROSITE" id="PS51900">
    <property type="entry name" value="CB"/>
    <property type="match status" value="1"/>
</dbReference>
<dbReference type="PROSITE" id="PS51898">
    <property type="entry name" value="TYR_RECOMBINASE"/>
    <property type="match status" value="1"/>
</dbReference>
<evidence type="ECO:0000256" key="1">
    <source>
        <dbReference type="ARBA" id="ARBA00008857"/>
    </source>
</evidence>
<evidence type="ECO:0000259" key="7">
    <source>
        <dbReference type="PROSITE" id="PS51900"/>
    </source>
</evidence>
<evidence type="ECO:0000313" key="8">
    <source>
        <dbReference type="EMBL" id="QMW06825.1"/>
    </source>
</evidence>
<reference evidence="8 9" key="1">
    <citation type="submission" date="2020-07" db="EMBL/GenBank/DDBJ databases">
        <title>Spirosoma foliorum sp. nov., isolated from the leaves on the Nejang mountain Korea, Republic of.</title>
        <authorList>
            <person name="Ho H."/>
            <person name="Lee Y.-J."/>
            <person name="Nurcahyanto D.-A."/>
            <person name="Kim S.-G."/>
        </authorList>
    </citation>
    <scope>NUCLEOTIDE SEQUENCE [LARGE SCALE GENOMIC DNA]</scope>
    <source>
        <strain evidence="8 9">PL0136</strain>
    </source>
</reference>
<dbReference type="EMBL" id="CP059732">
    <property type="protein sequence ID" value="QMW06825.1"/>
    <property type="molecule type" value="Genomic_DNA"/>
</dbReference>